<organism evidence="5 6">
    <name type="scientific">Oceanobacillus arenosus</name>
    <dbReference type="NCBI Taxonomy" id="1229153"/>
    <lineage>
        <taxon>Bacteria</taxon>
        <taxon>Bacillati</taxon>
        <taxon>Bacillota</taxon>
        <taxon>Bacilli</taxon>
        <taxon>Bacillales</taxon>
        <taxon>Bacillaceae</taxon>
        <taxon>Oceanobacillus</taxon>
    </lineage>
</organism>
<dbReference type="InterPro" id="IPR029044">
    <property type="entry name" value="Nucleotide-diphossugar_trans"/>
</dbReference>
<dbReference type="EMBL" id="PIOC01000001">
    <property type="protein sequence ID" value="RDW22397.1"/>
    <property type="molecule type" value="Genomic_DNA"/>
</dbReference>
<dbReference type="OrthoDB" id="396512at2"/>
<reference evidence="6" key="1">
    <citation type="submission" date="2017-11" db="EMBL/GenBank/DDBJ databases">
        <authorList>
            <person name="Zhu W."/>
        </authorList>
    </citation>
    <scope>NUCLEOTIDE SEQUENCE [LARGE SCALE GENOMIC DNA]</scope>
    <source>
        <strain evidence="6">CAU 1183</strain>
    </source>
</reference>
<keyword evidence="6" id="KW-1185">Reference proteome</keyword>
<dbReference type="AlphaFoldDB" id="A0A3D8Q2Z3"/>
<evidence type="ECO:0000256" key="1">
    <source>
        <dbReference type="ARBA" id="ARBA00006739"/>
    </source>
</evidence>
<keyword evidence="3" id="KW-0808">Transferase</keyword>
<name>A0A3D8Q2Z3_9BACI</name>
<dbReference type="RefSeq" id="WP_115771256.1">
    <property type="nucleotide sequence ID" value="NZ_PIOC01000001.1"/>
</dbReference>
<evidence type="ECO:0000256" key="3">
    <source>
        <dbReference type="ARBA" id="ARBA00022679"/>
    </source>
</evidence>
<sequence>MKPAISIIVPIYNVEEYLETCLESILEQTFSDFELILVNDGSTDKCGEICDYYAETDSRTKVIHKQNGGVSSARNKGLEVSNGKYIAFVDPDDTIEQNMYEIMYKKSIVHNADIVVCPIKTIDLINNTNRRSEIWENTDILDRTEIKIQIIPSILSNKDLSLISSVNKLYRKSLFYTNNIKFDEDKHHSEDARLNFKLLTLIESLIYVEEPLYNYYMRKRDSLTRIFREDLYDYIVDNKEFLIDISKVYGYEIFIKSIRNHFSKVTLSYIHEVVNSTILITNKYRILSSILNDKEFYKDLLKYKSPSIYYMSIKIICLLKNEKLLIRFIKAKSEFQYFVKNNIVGIIKKISNF</sequence>
<accession>A0A3D8Q2Z3</accession>
<dbReference type="GO" id="GO:0016757">
    <property type="term" value="F:glycosyltransferase activity"/>
    <property type="evidence" value="ECO:0007669"/>
    <property type="project" value="UniProtKB-KW"/>
</dbReference>
<evidence type="ECO:0000256" key="2">
    <source>
        <dbReference type="ARBA" id="ARBA00022676"/>
    </source>
</evidence>
<evidence type="ECO:0000313" key="6">
    <source>
        <dbReference type="Proteomes" id="UP000257143"/>
    </source>
</evidence>
<comment type="similarity">
    <text evidence="1">Belongs to the glycosyltransferase 2 family.</text>
</comment>
<dbReference type="SUPFAM" id="SSF53448">
    <property type="entry name" value="Nucleotide-diphospho-sugar transferases"/>
    <property type="match status" value="1"/>
</dbReference>
<dbReference type="CDD" id="cd00761">
    <property type="entry name" value="Glyco_tranf_GTA_type"/>
    <property type="match status" value="1"/>
</dbReference>
<comment type="caution">
    <text evidence="5">The sequence shown here is derived from an EMBL/GenBank/DDBJ whole genome shotgun (WGS) entry which is preliminary data.</text>
</comment>
<proteinExistence type="inferred from homology"/>
<gene>
    <name evidence="5" type="ORF">CWR48_01445</name>
</gene>
<dbReference type="Gene3D" id="3.90.550.10">
    <property type="entry name" value="Spore Coat Polysaccharide Biosynthesis Protein SpsA, Chain A"/>
    <property type="match status" value="1"/>
</dbReference>
<keyword evidence="2" id="KW-0328">Glycosyltransferase</keyword>
<protein>
    <recommendedName>
        <fullName evidence="4">Glycosyltransferase 2-like domain-containing protein</fullName>
    </recommendedName>
</protein>
<dbReference type="PANTHER" id="PTHR22916:SF51">
    <property type="entry name" value="GLYCOSYLTRANSFERASE EPSH-RELATED"/>
    <property type="match status" value="1"/>
</dbReference>
<dbReference type="InterPro" id="IPR001173">
    <property type="entry name" value="Glyco_trans_2-like"/>
</dbReference>
<dbReference type="Proteomes" id="UP000257143">
    <property type="component" value="Unassembled WGS sequence"/>
</dbReference>
<feature type="domain" description="Glycosyltransferase 2-like" evidence="4">
    <location>
        <begin position="6"/>
        <end position="175"/>
    </location>
</feature>
<dbReference type="Pfam" id="PF00535">
    <property type="entry name" value="Glycos_transf_2"/>
    <property type="match status" value="1"/>
</dbReference>
<evidence type="ECO:0000259" key="4">
    <source>
        <dbReference type="Pfam" id="PF00535"/>
    </source>
</evidence>
<evidence type="ECO:0000313" key="5">
    <source>
        <dbReference type="EMBL" id="RDW22397.1"/>
    </source>
</evidence>
<dbReference type="PANTHER" id="PTHR22916">
    <property type="entry name" value="GLYCOSYLTRANSFERASE"/>
    <property type="match status" value="1"/>
</dbReference>